<dbReference type="EMBL" id="JAEHFW010000003">
    <property type="protein sequence ID" value="MBK0380501.1"/>
    <property type="molecule type" value="Genomic_DNA"/>
</dbReference>
<name>A0A934PWR3_9SPHI</name>
<dbReference type="InterPro" id="IPR021295">
    <property type="entry name" value="DUF2867"/>
</dbReference>
<reference evidence="2" key="1">
    <citation type="submission" date="2020-12" db="EMBL/GenBank/DDBJ databases">
        <title>Bacterial novel species Mucilaginibacter sp. SD-g isolated from soil.</title>
        <authorList>
            <person name="Jung H.-Y."/>
        </authorList>
    </citation>
    <scope>NUCLEOTIDE SEQUENCE</scope>
    <source>
        <strain evidence="2">SD-g</strain>
    </source>
</reference>
<feature type="domain" description="NAD(P)-binding" evidence="1">
    <location>
        <begin position="7"/>
        <end position="144"/>
    </location>
</feature>
<organism evidence="2 3">
    <name type="scientific">Mucilaginibacter segetis</name>
    <dbReference type="NCBI Taxonomy" id="2793071"/>
    <lineage>
        <taxon>Bacteria</taxon>
        <taxon>Pseudomonadati</taxon>
        <taxon>Bacteroidota</taxon>
        <taxon>Sphingobacteriia</taxon>
        <taxon>Sphingobacteriales</taxon>
        <taxon>Sphingobacteriaceae</taxon>
        <taxon>Mucilaginibacter</taxon>
    </lineage>
</organism>
<proteinExistence type="predicted"/>
<dbReference type="RefSeq" id="WP_200067050.1">
    <property type="nucleotide sequence ID" value="NZ_JAEHFW010000003.1"/>
</dbReference>
<comment type="caution">
    <text evidence="2">The sequence shown here is derived from an EMBL/GenBank/DDBJ whole genome shotgun (WGS) entry which is preliminary data.</text>
</comment>
<sequence>MKVLLAGANGYIGRRLIPILLEQGHEVVCLVRDKRRFHDQNDYSEKVTLLTGDLLREKTIEEFPEDIDAAYYLVHSMSQAADFAALEALSAHNFTEVLNHTNCKQLIYLSGIVNDVDLSKHLLSRRHVEDVLKEGKAALTVLRAAIIIGSGSSSFEIIRDLTEKLPIMTVPRWVNTKCQPIGIRDVLGYLEGVILNQKAFNRTFDIGGPDILTFKQMMLTYAKVRGLKRHIITIPFLSPKISSYWLYFVTSTSYSLAQSLVDSMKNETIMKDHAIDEVVKRDCLSYEEALKLAFEKIEQNSIISSWKDALNNGYLTAEFMDQIKVPQQGTLEYKVKHPFKRDSEDVLKNIMAIGGKRGWYYWDWIWNIRGFLDKVFGGVGSRRGRTSSVNIAAGDVIDFWRVLLADKLNKRLLLYAEMKLPGEAWLEFKIIEHHNKTFLSQIATFRPKGLWGRMYWYLMWPFHLFIFNGMAREIVNFGNGEKK</sequence>
<dbReference type="InterPro" id="IPR051207">
    <property type="entry name" value="ComplexI_NDUFA9_subunit"/>
</dbReference>
<dbReference type="Proteomes" id="UP000613193">
    <property type="component" value="Unassembled WGS sequence"/>
</dbReference>
<dbReference type="InterPro" id="IPR036291">
    <property type="entry name" value="NAD(P)-bd_dom_sf"/>
</dbReference>
<dbReference type="Pfam" id="PF13460">
    <property type="entry name" value="NAD_binding_10"/>
    <property type="match status" value="1"/>
</dbReference>
<dbReference type="PANTHER" id="PTHR12126:SF11">
    <property type="entry name" value="NADH DEHYDROGENASE [UBIQUINONE] 1 ALPHA SUBCOMPLEX SUBUNIT 9, MITOCHONDRIAL"/>
    <property type="match status" value="1"/>
</dbReference>
<dbReference type="AlphaFoldDB" id="A0A934PWR3"/>
<gene>
    <name evidence="2" type="ORF">I5M19_14345</name>
</gene>
<dbReference type="Pfam" id="PF11066">
    <property type="entry name" value="DUF2867"/>
    <property type="match status" value="1"/>
</dbReference>
<evidence type="ECO:0000313" key="2">
    <source>
        <dbReference type="EMBL" id="MBK0380501.1"/>
    </source>
</evidence>
<evidence type="ECO:0000259" key="1">
    <source>
        <dbReference type="Pfam" id="PF13460"/>
    </source>
</evidence>
<evidence type="ECO:0000313" key="3">
    <source>
        <dbReference type="Proteomes" id="UP000613193"/>
    </source>
</evidence>
<dbReference type="PANTHER" id="PTHR12126">
    <property type="entry name" value="NADH-UBIQUINONE OXIDOREDUCTASE 39 KDA SUBUNIT-RELATED"/>
    <property type="match status" value="1"/>
</dbReference>
<dbReference type="Gene3D" id="3.40.50.720">
    <property type="entry name" value="NAD(P)-binding Rossmann-like Domain"/>
    <property type="match status" value="1"/>
</dbReference>
<protein>
    <submittedName>
        <fullName evidence="2">SDR family oxidoreductase</fullName>
    </submittedName>
</protein>
<dbReference type="InterPro" id="IPR016040">
    <property type="entry name" value="NAD(P)-bd_dom"/>
</dbReference>
<accession>A0A934PWR3</accession>
<dbReference type="SUPFAM" id="SSF51735">
    <property type="entry name" value="NAD(P)-binding Rossmann-fold domains"/>
    <property type="match status" value="1"/>
</dbReference>
<keyword evidence="3" id="KW-1185">Reference proteome</keyword>
<dbReference type="GO" id="GO:0044877">
    <property type="term" value="F:protein-containing complex binding"/>
    <property type="evidence" value="ECO:0007669"/>
    <property type="project" value="TreeGrafter"/>
</dbReference>